<evidence type="ECO:0008006" key="3">
    <source>
        <dbReference type="Google" id="ProtNLM"/>
    </source>
</evidence>
<organism evidence="1 2">
    <name type="scientific">Bacillus mycoides (strain KBAB4)</name>
    <name type="common">Bacillus weihenstephanensis</name>
    <dbReference type="NCBI Taxonomy" id="315730"/>
    <lineage>
        <taxon>Bacteria</taxon>
        <taxon>Bacillati</taxon>
        <taxon>Bacillota</taxon>
        <taxon>Bacilli</taxon>
        <taxon>Bacillales</taxon>
        <taxon>Bacillaceae</taxon>
        <taxon>Bacillus</taxon>
        <taxon>Bacillus cereus group</taxon>
    </lineage>
</organism>
<dbReference type="AlphaFoldDB" id="A9VHZ7"/>
<dbReference type="EMBL" id="CP000903">
    <property type="protein sequence ID" value="ABY45382.1"/>
    <property type="molecule type" value="Genomic_DNA"/>
</dbReference>
<evidence type="ECO:0000313" key="2">
    <source>
        <dbReference type="Proteomes" id="UP000002154"/>
    </source>
</evidence>
<protein>
    <recommendedName>
        <fullName evidence="3">DUF2536 family protein</fullName>
    </recommendedName>
</protein>
<reference evidence="1 2" key="1">
    <citation type="journal article" date="2008" name="Chem. Biol. Interact.">
        <title>Extending the Bacillus cereus group genomics to putative food-borne pathogens of different toxicity.</title>
        <authorList>
            <person name="Lapidus A."/>
            <person name="Goltsman E."/>
            <person name="Auger S."/>
            <person name="Galleron N."/>
            <person name="Segurens B."/>
            <person name="Dossat C."/>
            <person name="Land M.L."/>
            <person name="Broussolle V."/>
            <person name="Brillard J."/>
            <person name="Guinebretiere M.H."/>
            <person name="Sanchis V."/>
            <person name="Nguen-The C."/>
            <person name="Lereclus D."/>
            <person name="Richardson P."/>
            <person name="Wincker P."/>
            <person name="Weissenbach J."/>
            <person name="Ehrlich S.D."/>
            <person name="Sorokin A."/>
        </authorList>
    </citation>
    <scope>NUCLEOTIDE SEQUENCE [LARGE SCALE GENOMIC DNA]</scope>
    <source>
        <strain evidence="1 2">KBAB4</strain>
    </source>
</reference>
<dbReference type="InterPro" id="IPR019686">
    <property type="entry name" value="DUF2536"/>
</dbReference>
<sequence length="98" mass="11625">MSIEMYVVFPSFLCYTIGDYHRRGGIFVSFTFEMLEDKVEFFEAANLVSLEKKISEQIDNNKALMLEVHHISHQMIMDPESKRPYYSTVVHFKLKKLR</sequence>
<proteinExistence type="predicted"/>
<gene>
    <name evidence="1" type="ordered locus">BcerKBAB4_4223</name>
</gene>
<dbReference type="Pfam" id="PF10750">
    <property type="entry name" value="DUF2536"/>
    <property type="match status" value="1"/>
</dbReference>
<accession>A9VHZ7</accession>
<dbReference type="Proteomes" id="UP000002154">
    <property type="component" value="Chromosome"/>
</dbReference>
<dbReference type="KEGG" id="bwe:BcerKBAB4_4223"/>
<dbReference type="HOGENOM" id="CLU_182049_0_0_9"/>
<evidence type="ECO:0000313" key="1">
    <source>
        <dbReference type="EMBL" id="ABY45382.1"/>
    </source>
</evidence>
<name>A9VHZ7_BACMK</name>